<dbReference type="PANTHER" id="PTHR33334:SF5">
    <property type="entry name" value="PROTEIN LNK2"/>
    <property type="match status" value="1"/>
</dbReference>
<gene>
    <name evidence="2" type="ORF">GA_TR669_c0_g1_i1_g.2172</name>
</gene>
<feature type="compositionally biased region" description="Polar residues" evidence="1">
    <location>
        <begin position="597"/>
        <end position="609"/>
    </location>
</feature>
<accession>A0A1J3DZ11</accession>
<organism evidence="2">
    <name type="scientific">Noccaea caerulescens</name>
    <name type="common">Alpine penny-cress</name>
    <name type="synonym">Thlaspi caerulescens</name>
    <dbReference type="NCBI Taxonomy" id="107243"/>
    <lineage>
        <taxon>Eukaryota</taxon>
        <taxon>Viridiplantae</taxon>
        <taxon>Streptophyta</taxon>
        <taxon>Embryophyta</taxon>
        <taxon>Tracheophyta</taxon>
        <taxon>Spermatophyta</taxon>
        <taxon>Magnoliopsida</taxon>
        <taxon>eudicotyledons</taxon>
        <taxon>Gunneridae</taxon>
        <taxon>Pentapetalae</taxon>
        <taxon>rosids</taxon>
        <taxon>malvids</taxon>
        <taxon>Brassicales</taxon>
        <taxon>Brassicaceae</taxon>
        <taxon>Coluteocarpeae</taxon>
        <taxon>Noccaea</taxon>
    </lineage>
</organism>
<feature type="compositionally biased region" description="Basic and acidic residues" evidence="1">
    <location>
        <begin position="33"/>
        <end position="42"/>
    </location>
</feature>
<feature type="region of interest" description="Disordered" evidence="1">
    <location>
        <begin position="510"/>
        <end position="556"/>
    </location>
</feature>
<dbReference type="EMBL" id="GEVI01007929">
    <property type="protein sequence ID" value="JAU24391.1"/>
    <property type="molecule type" value="Transcribed_RNA"/>
</dbReference>
<dbReference type="GO" id="GO:0007623">
    <property type="term" value="P:circadian rhythm"/>
    <property type="evidence" value="ECO:0007669"/>
    <property type="project" value="InterPro"/>
</dbReference>
<evidence type="ECO:0008006" key="3">
    <source>
        <dbReference type="Google" id="ProtNLM"/>
    </source>
</evidence>
<dbReference type="PANTHER" id="PTHR33334">
    <property type="entry name" value="PROTEIN LNK1"/>
    <property type="match status" value="1"/>
</dbReference>
<feature type="compositionally biased region" description="Basic and acidic residues" evidence="1">
    <location>
        <begin position="110"/>
        <end position="128"/>
    </location>
</feature>
<feature type="region of interest" description="Disordered" evidence="1">
    <location>
        <begin position="575"/>
        <end position="650"/>
    </location>
</feature>
<protein>
    <recommendedName>
        <fullName evidence="3">Protein LNK2</fullName>
    </recommendedName>
</protein>
<dbReference type="GO" id="GO:0006355">
    <property type="term" value="P:regulation of DNA-templated transcription"/>
    <property type="evidence" value="ECO:0007669"/>
    <property type="project" value="InterPro"/>
</dbReference>
<dbReference type="InterPro" id="IPR039928">
    <property type="entry name" value="LNK"/>
</dbReference>
<evidence type="ECO:0000256" key="1">
    <source>
        <dbReference type="SAM" id="MobiDB-lite"/>
    </source>
</evidence>
<sequence length="650" mass="71251">MFDWDEEELTNMIWGDDGETGDHIVPFKVRSEQLNRKERSVESTKTVKPAEQKITGTKTDLHDSKLGSTSGHNVGGGIPQPDFCVNSWPDSSLSNARKADPDSSATELSKCSDEPARYSSTRGEKTSELGKGPDIFHSTDESKEQGDFDEYGWANIGSFDDLDRMFSNDVPIFGDGSLSVADDLWSSSKDVSSSPSKLPPSILDSQDLGLDMRTEFEQQGNQELTLTGKANCPSSECVPSVRATTKAEQFREHKGLPSIEDQPYHQNKMMKFTKMPGTSEAGAFQDLPSRNSPRKFVNQLAPSRSSMMAVNLQSESQGSGTSHYPHMPNQYMATSGFGNLTNPYSTVPVLSAVQCPDIKNQLMHPSYNPATAISVNMGADASARPSTMTPQEKLEKLRRRQQMQAMIAIQRQQKQFSHQVPVADQSIPQNFRQDIPLQLVDKTNLHGLTAAMPSFDPNSSLEVDDSGNVAAACDNSEEFSVLYRLQDVVAKLDMGVRTCIRDSLFRLAGSAGQRHNTSDTAHSKKISQDDPEVVSKEESRYRYAGMPDTETGTNPTDRTVAHLLFHRPFDMSAAKHMEGPESPASSKMGSEEKGNFPNCSTRESGINKQKAQEEVGRAGSLALGNNPNSGSSSTVTERVVEVTKGNKRKL</sequence>
<proteinExistence type="predicted"/>
<dbReference type="AlphaFoldDB" id="A0A1J3DZ11"/>
<name>A0A1J3DZ11_NOCCA</name>
<feature type="compositionally biased region" description="Basic and acidic residues" evidence="1">
    <location>
        <begin position="137"/>
        <end position="146"/>
    </location>
</feature>
<reference evidence="2" key="1">
    <citation type="submission" date="2016-07" db="EMBL/GenBank/DDBJ databases">
        <title>De novo transcriptome assembly of four accessions of the metal hyperaccumulator plant Noccaea caerulescens.</title>
        <authorList>
            <person name="Blande D."/>
            <person name="Halimaa P."/>
            <person name="Tervahauta A.I."/>
            <person name="Aarts M.G."/>
            <person name="Karenlampi S.O."/>
        </authorList>
    </citation>
    <scope>NUCLEOTIDE SEQUENCE</scope>
</reference>
<feature type="region of interest" description="Disordered" evidence="1">
    <location>
        <begin position="33"/>
        <end position="148"/>
    </location>
</feature>
<evidence type="ECO:0000313" key="2">
    <source>
        <dbReference type="EMBL" id="JAU24391.1"/>
    </source>
</evidence>